<proteinExistence type="predicted"/>
<protein>
    <submittedName>
        <fullName evidence="1">Uncharacterized protein</fullName>
    </submittedName>
</protein>
<evidence type="ECO:0000313" key="2">
    <source>
        <dbReference type="Proteomes" id="UP000827872"/>
    </source>
</evidence>
<sequence length="180" mass="20242">MKNQVVKAVIVIKTAVCRPQSNNLKKNEFLKAAEHYEAFYHLTVGRIWKDEAGRTLNTLACEHLWRIYTLLADKMLQNKEHQEAIKTLIKAFRMAKEADNKNTEAEAAFCLGMAYLAAGEEDTAILTSPWLHLLIVRHQGLVHDVKAVPVAAPAFPSACEILWAHFVPWLSPEFSGPGLH</sequence>
<name>A0ACB8E7I9_9SAUR</name>
<accession>A0ACB8E7I9</accession>
<gene>
    <name evidence="1" type="ORF">K3G42_017153</name>
</gene>
<dbReference type="Proteomes" id="UP000827872">
    <property type="component" value="Linkage Group LG10"/>
</dbReference>
<evidence type="ECO:0000313" key="1">
    <source>
        <dbReference type="EMBL" id="KAH7988466.1"/>
    </source>
</evidence>
<comment type="caution">
    <text evidence="1">The sequence shown here is derived from an EMBL/GenBank/DDBJ whole genome shotgun (WGS) entry which is preliminary data.</text>
</comment>
<dbReference type="EMBL" id="CM037623">
    <property type="protein sequence ID" value="KAH7988466.1"/>
    <property type="molecule type" value="Genomic_DNA"/>
</dbReference>
<keyword evidence="2" id="KW-1185">Reference proteome</keyword>
<organism evidence="1 2">
    <name type="scientific">Sphaerodactylus townsendi</name>
    <dbReference type="NCBI Taxonomy" id="933632"/>
    <lineage>
        <taxon>Eukaryota</taxon>
        <taxon>Metazoa</taxon>
        <taxon>Chordata</taxon>
        <taxon>Craniata</taxon>
        <taxon>Vertebrata</taxon>
        <taxon>Euteleostomi</taxon>
        <taxon>Lepidosauria</taxon>
        <taxon>Squamata</taxon>
        <taxon>Bifurcata</taxon>
        <taxon>Gekkota</taxon>
        <taxon>Sphaerodactylidae</taxon>
        <taxon>Sphaerodactylus</taxon>
    </lineage>
</organism>
<reference evidence="1" key="1">
    <citation type="submission" date="2021-08" db="EMBL/GenBank/DDBJ databases">
        <title>The first chromosome-level gecko genome reveals the dynamic sex chromosomes of Neotropical dwarf geckos (Sphaerodactylidae: Sphaerodactylus).</title>
        <authorList>
            <person name="Pinto B.J."/>
            <person name="Keating S.E."/>
            <person name="Gamble T."/>
        </authorList>
    </citation>
    <scope>NUCLEOTIDE SEQUENCE</scope>
    <source>
        <strain evidence="1">TG3544</strain>
    </source>
</reference>